<sequence>MIRLGLSTADLRDPVRPETEHTLPRCVEDVRQNFITTVQAMAVLATLFAGVQAQLLSGIPSDPSPDAPPPLIHALLLVSYGGLAMNVGAALSGMIFLDIAGEVPEAYRSLRTDADGSKILRTQSASSTPATGLDLLIVHGSPRSIQMAWYHCIFSTVCGTFSVLLQISFLAWINIASRAQVSGIFVVVVLAVFWAALPLPGFYVFGFISGCIEGFKLEEE</sequence>
<feature type="transmembrane region" description="Helical" evidence="1">
    <location>
        <begin position="184"/>
        <end position="208"/>
    </location>
</feature>
<protein>
    <submittedName>
        <fullName evidence="2">Uncharacterized protein</fullName>
    </submittedName>
</protein>
<keyword evidence="3" id="KW-1185">Reference proteome</keyword>
<feature type="transmembrane region" description="Helical" evidence="1">
    <location>
        <begin position="148"/>
        <end position="172"/>
    </location>
</feature>
<evidence type="ECO:0000313" key="3">
    <source>
        <dbReference type="Proteomes" id="UP001221142"/>
    </source>
</evidence>
<organism evidence="2 3">
    <name type="scientific">Roridomyces roridus</name>
    <dbReference type="NCBI Taxonomy" id="1738132"/>
    <lineage>
        <taxon>Eukaryota</taxon>
        <taxon>Fungi</taxon>
        <taxon>Dikarya</taxon>
        <taxon>Basidiomycota</taxon>
        <taxon>Agaricomycotina</taxon>
        <taxon>Agaricomycetes</taxon>
        <taxon>Agaricomycetidae</taxon>
        <taxon>Agaricales</taxon>
        <taxon>Marasmiineae</taxon>
        <taxon>Mycenaceae</taxon>
        <taxon>Roridomyces</taxon>
    </lineage>
</organism>
<keyword evidence="1" id="KW-1133">Transmembrane helix</keyword>
<dbReference type="Proteomes" id="UP001221142">
    <property type="component" value="Unassembled WGS sequence"/>
</dbReference>
<comment type="caution">
    <text evidence="2">The sequence shown here is derived from an EMBL/GenBank/DDBJ whole genome shotgun (WGS) entry which is preliminary data.</text>
</comment>
<keyword evidence="1" id="KW-0472">Membrane</keyword>
<reference evidence="2" key="1">
    <citation type="submission" date="2023-03" db="EMBL/GenBank/DDBJ databases">
        <title>Massive genome expansion in bonnet fungi (Mycena s.s.) driven by repeated elements and novel gene families across ecological guilds.</title>
        <authorList>
            <consortium name="Lawrence Berkeley National Laboratory"/>
            <person name="Harder C.B."/>
            <person name="Miyauchi S."/>
            <person name="Viragh M."/>
            <person name="Kuo A."/>
            <person name="Thoen E."/>
            <person name="Andreopoulos B."/>
            <person name="Lu D."/>
            <person name="Skrede I."/>
            <person name="Drula E."/>
            <person name="Henrissat B."/>
            <person name="Morin E."/>
            <person name="Kohler A."/>
            <person name="Barry K."/>
            <person name="LaButti K."/>
            <person name="Morin E."/>
            <person name="Salamov A."/>
            <person name="Lipzen A."/>
            <person name="Mereny Z."/>
            <person name="Hegedus B."/>
            <person name="Baldrian P."/>
            <person name="Stursova M."/>
            <person name="Weitz H."/>
            <person name="Taylor A."/>
            <person name="Grigoriev I.V."/>
            <person name="Nagy L.G."/>
            <person name="Martin F."/>
            <person name="Kauserud H."/>
        </authorList>
    </citation>
    <scope>NUCLEOTIDE SEQUENCE</scope>
    <source>
        <strain evidence="2">9284</strain>
    </source>
</reference>
<name>A0AAD7BYR9_9AGAR</name>
<proteinExistence type="predicted"/>
<dbReference type="AlphaFoldDB" id="A0AAD7BYR9"/>
<feature type="transmembrane region" description="Helical" evidence="1">
    <location>
        <begin position="34"/>
        <end position="51"/>
    </location>
</feature>
<keyword evidence="1" id="KW-0812">Transmembrane</keyword>
<dbReference type="EMBL" id="JARKIF010000007">
    <property type="protein sequence ID" value="KAJ7634586.1"/>
    <property type="molecule type" value="Genomic_DNA"/>
</dbReference>
<feature type="transmembrane region" description="Helical" evidence="1">
    <location>
        <begin position="71"/>
        <end position="97"/>
    </location>
</feature>
<gene>
    <name evidence="2" type="ORF">FB45DRAFT_1056595</name>
</gene>
<evidence type="ECO:0000256" key="1">
    <source>
        <dbReference type="SAM" id="Phobius"/>
    </source>
</evidence>
<evidence type="ECO:0000313" key="2">
    <source>
        <dbReference type="EMBL" id="KAJ7634586.1"/>
    </source>
</evidence>
<accession>A0AAD7BYR9</accession>